<feature type="region of interest" description="Disordered" evidence="3">
    <location>
        <begin position="222"/>
        <end position="293"/>
    </location>
</feature>
<evidence type="ECO:0000313" key="5">
    <source>
        <dbReference type="Proteomes" id="UP001501920"/>
    </source>
</evidence>
<feature type="compositionally biased region" description="Low complexity" evidence="3">
    <location>
        <begin position="556"/>
        <end position="565"/>
    </location>
</feature>
<dbReference type="GO" id="GO:0016020">
    <property type="term" value="C:membrane"/>
    <property type="evidence" value="ECO:0007669"/>
    <property type="project" value="TreeGrafter"/>
</dbReference>
<feature type="region of interest" description="Disordered" evidence="3">
    <location>
        <begin position="549"/>
        <end position="584"/>
    </location>
</feature>
<feature type="coiled-coil region" evidence="2">
    <location>
        <begin position="820"/>
        <end position="859"/>
    </location>
</feature>
<evidence type="ECO:0000256" key="2">
    <source>
        <dbReference type="SAM" id="Coils"/>
    </source>
</evidence>
<reference evidence="4" key="3">
    <citation type="submission" date="2025-09" db="UniProtKB">
        <authorList>
            <consortium name="Ensembl"/>
        </authorList>
    </citation>
    <scope>IDENTIFICATION</scope>
</reference>
<feature type="region of interest" description="Disordered" evidence="3">
    <location>
        <begin position="195"/>
        <end position="214"/>
    </location>
</feature>
<name>A0A3B4DK44_PYGNA</name>
<accession>A0A3B4DK44</accession>
<dbReference type="PANTHER" id="PTHR28638">
    <property type="entry name" value="CELL CYCLE PROGRESSION PROTEIN 1"/>
    <property type="match status" value="1"/>
</dbReference>
<evidence type="ECO:0000256" key="1">
    <source>
        <dbReference type="ARBA" id="ARBA00023054"/>
    </source>
</evidence>
<sequence>MSDNSTGSSESSSNSWTLLSPEEAAIDTAGPVDDGTESIGDAPSLSEEVAGSSLEVKPSESEAPLETILSEEGQQVCLETSPEFFDEVTASSTAADEVDPEICAPVIHDTITSSPPDNDLLGAVPFSIATESSLFLSEEPALEEEPFPDVQPTFVIPHTESPAPEPTVEGTPAPEPIAGVTPTPEPTAEVTIAPEPTAEVTPAPEPTAEVTPTPETIAEVTPAPEPTAEVAPAPEPTAEVAPAPEPTAEVTPAREPTAEVTPAREPTAEVTQVPEPTGISFSPKTPDSPLPDVTADISSISISRTSAIPVVNIHAEESLNPERSSPSLPSEAHFSSVSEGPLVVGINPETVAMSTLEEEEPTIQREEPEPPDELVDVAREPETLCAEVSMDFPEESDGLRLRHVQHTEVKRHSSDEEDEEEEEFRMPERKEEKSGFSLNHLIVGALALLCLGSLFFTGITVDQAGDFDGSELSDQELLEKLAQENKQISILEAQILSQKEELDRALKMAADKGITDKENAKMKEELSTLPALKEELEALKARIGELAQLTAEESSETSQSSISSSPGVPRDIQGSTGPDRWWDKQQELKRQKTLLEESRKRLEGIKKPGWHKKGLRESLVEMQQRLSEQVDYLGKRDEWKRKHKEHKEGKKEWGDKKRNQWKMEETEKKWKLGKDKYDGGSKHKEHFVKYREEWDHKKDERKLERERRKQERPWETKSHHQQHNHHHKKQHQQREPVDFWKHQEEKLRRNQNPPERCRGVADCADAEGFTPVKLSDFQALLEIYLSKLGGVAEENLEALRRLVAQFFHGGIFSHNSMLFSEFAEDVADILEDLADALKDKQHSGDNEALEEEMEQFEKEALWKFAA</sequence>
<organism evidence="4 5">
    <name type="scientific">Pygocentrus nattereri</name>
    <name type="common">Red-bellied piranha</name>
    <dbReference type="NCBI Taxonomy" id="42514"/>
    <lineage>
        <taxon>Eukaryota</taxon>
        <taxon>Metazoa</taxon>
        <taxon>Chordata</taxon>
        <taxon>Craniata</taxon>
        <taxon>Vertebrata</taxon>
        <taxon>Euteleostomi</taxon>
        <taxon>Actinopterygii</taxon>
        <taxon>Neopterygii</taxon>
        <taxon>Teleostei</taxon>
        <taxon>Ostariophysi</taxon>
        <taxon>Characiformes</taxon>
        <taxon>Characoidei</taxon>
        <taxon>Pygocentrus</taxon>
    </lineage>
</organism>
<proteinExistence type="predicted"/>
<feature type="region of interest" description="Disordered" evidence="3">
    <location>
        <begin position="151"/>
        <end position="188"/>
    </location>
</feature>
<dbReference type="Proteomes" id="UP001501920">
    <property type="component" value="Chromosome 1"/>
</dbReference>
<keyword evidence="5" id="KW-1185">Reference proteome</keyword>
<protein>
    <recommendedName>
        <fullName evidence="6">Pre-B-cell leukemia homeobox interacting protein 1a</fullName>
    </recommendedName>
</protein>
<feature type="compositionally biased region" description="Low complexity" evidence="3">
    <location>
        <begin position="1"/>
        <end position="20"/>
    </location>
</feature>
<feature type="compositionally biased region" description="Low complexity" evidence="3">
    <location>
        <begin position="222"/>
        <end position="259"/>
    </location>
</feature>
<dbReference type="Ensembl" id="ENSPNAT00000009317.2">
    <property type="protein sequence ID" value="ENSPNAP00000024752.2"/>
    <property type="gene ID" value="ENSPNAG00000009488.2"/>
</dbReference>
<feature type="coiled-coil region" evidence="2">
    <location>
        <begin position="474"/>
        <end position="549"/>
    </location>
</feature>
<feature type="region of interest" description="Disordered" evidence="3">
    <location>
        <begin position="698"/>
        <end position="736"/>
    </location>
</feature>
<dbReference type="InterPro" id="IPR051990">
    <property type="entry name" value="CCPG1/PBIP1"/>
</dbReference>
<feature type="compositionally biased region" description="Polar residues" evidence="3">
    <location>
        <begin position="321"/>
        <end position="338"/>
    </location>
</feature>
<reference evidence="4 5" key="1">
    <citation type="submission" date="2020-10" db="EMBL/GenBank/DDBJ databases">
        <title>Pygocentrus nattereri (red-bellied piranha) genome, fPygNat1, primary haplotype.</title>
        <authorList>
            <person name="Myers G."/>
            <person name="Meyer A."/>
            <person name="Karagic N."/>
            <person name="Pippel M."/>
            <person name="Winkler S."/>
            <person name="Tracey A."/>
            <person name="Wood J."/>
            <person name="Formenti G."/>
            <person name="Howe K."/>
            <person name="Fedrigo O."/>
            <person name="Jarvis E.D."/>
        </authorList>
    </citation>
    <scope>NUCLEOTIDE SEQUENCE [LARGE SCALE GENOMIC DNA]</scope>
</reference>
<evidence type="ECO:0008006" key="6">
    <source>
        <dbReference type="Google" id="ProtNLM"/>
    </source>
</evidence>
<feature type="region of interest" description="Disordered" evidence="3">
    <location>
        <begin position="318"/>
        <end position="339"/>
    </location>
</feature>
<keyword evidence="1 2" id="KW-0175">Coiled coil</keyword>
<feature type="compositionally biased region" description="Basic residues" evidence="3">
    <location>
        <begin position="719"/>
        <end position="731"/>
    </location>
</feature>
<feature type="region of interest" description="Disordered" evidence="3">
    <location>
        <begin position="636"/>
        <end position="657"/>
    </location>
</feature>
<dbReference type="AlphaFoldDB" id="A0A3B4DK44"/>
<dbReference type="PANTHER" id="PTHR28638:SF1">
    <property type="entry name" value="PRE-B-CELL LEUKEMIA TRANSCRIPTION FACTOR-INTERACTING PROTEIN 1"/>
    <property type="match status" value="1"/>
</dbReference>
<dbReference type="GeneTree" id="ENSGT00730000111747"/>
<feature type="region of interest" description="Disordered" evidence="3">
    <location>
        <begin position="406"/>
        <end position="429"/>
    </location>
</feature>
<feature type="compositionally biased region" description="Basic and acidic residues" evidence="3">
    <location>
        <begin position="698"/>
        <end position="718"/>
    </location>
</feature>
<feature type="region of interest" description="Disordered" evidence="3">
    <location>
        <begin position="1"/>
        <end position="65"/>
    </location>
</feature>
<evidence type="ECO:0000313" key="4">
    <source>
        <dbReference type="Ensembl" id="ENSPNAP00000024752.2"/>
    </source>
</evidence>
<reference evidence="4" key="2">
    <citation type="submission" date="2025-08" db="UniProtKB">
        <authorList>
            <consortium name="Ensembl"/>
        </authorList>
    </citation>
    <scope>IDENTIFICATION</scope>
</reference>
<evidence type="ECO:0000256" key="3">
    <source>
        <dbReference type="SAM" id="MobiDB-lite"/>
    </source>
</evidence>